<protein>
    <submittedName>
        <fullName evidence="2">Uncharacterized protein</fullName>
    </submittedName>
</protein>
<evidence type="ECO:0000313" key="2">
    <source>
        <dbReference type="EMBL" id="GFH47334.1"/>
    </source>
</evidence>
<gene>
    <name evidence="2" type="ORF">CTEN210_03809</name>
</gene>
<dbReference type="InterPro" id="IPR011990">
    <property type="entry name" value="TPR-like_helical_dom_sf"/>
</dbReference>
<dbReference type="GO" id="GO:0030014">
    <property type="term" value="C:CCR4-NOT complex"/>
    <property type="evidence" value="ECO:0007669"/>
    <property type="project" value="InterPro"/>
</dbReference>
<comment type="similarity">
    <text evidence="1">Belongs to the CNOT10 family.</text>
</comment>
<dbReference type="PANTHER" id="PTHR12979:SF5">
    <property type="entry name" value="CCR4-NOT TRANSCRIPTION COMPLEX SUBUNIT 10"/>
    <property type="match status" value="1"/>
</dbReference>
<keyword evidence="3" id="KW-1185">Reference proteome</keyword>
<dbReference type="InterPro" id="IPR039740">
    <property type="entry name" value="CNOT10"/>
</dbReference>
<dbReference type="EMBL" id="BLLK01000023">
    <property type="protein sequence ID" value="GFH47334.1"/>
    <property type="molecule type" value="Genomic_DNA"/>
</dbReference>
<dbReference type="GO" id="GO:0006402">
    <property type="term" value="P:mRNA catabolic process"/>
    <property type="evidence" value="ECO:0007669"/>
    <property type="project" value="TreeGrafter"/>
</dbReference>
<dbReference type="Proteomes" id="UP001054902">
    <property type="component" value="Unassembled WGS sequence"/>
</dbReference>
<proteinExistence type="inferred from homology"/>
<organism evidence="2 3">
    <name type="scientific">Chaetoceros tenuissimus</name>
    <dbReference type="NCBI Taxonomy" id="426638"/>
    <lineage>
        <taxon>Eukaryota</taxon>
        <taxon>Sar</taxon>
        <taxon>Stramenopiles</taxon>
        <taxon>Ochrophyta</taxon>
        <taxon>Bacillariophyta</taxon>
        <taxon>Coscinodiscophyceae</taxon>
        <taxon>Chaetocerotophycidae</taxon>
        <taxon>Chaetocerotales</taxon>
        <taxon>Chaetocerotaceae</taxon>
        <taxon>Chaetoceros</taxon>
    </lineage>
</organism>
<evidence type="ECO:0000256" key="1">
    <source>
        <dbReference type="ARBA" id="ARBA00010080"/>
    </source>
</evidence>
<comment type="caution">
    <text evidence="2">The sequence shown here is derived from an EMBL/GenBank/DDBJ whole genome shotgun (WGS) entry which is preliminary data.</text>
</comment>
<dbReference type="GO" id="GO:0017148">
    <property type="term" value="P:negative regulation of translation"/>
    <property type="evidence" value="ECO:0007669"/>
    <property type="project" value="TreeGrafter"/>
</dbReference>
<dbReference type="Gene3D" id="1.25.40.10">
    <property type="entry name" value="Tetratricopeptide repeat domain"/>
    <property type="match status" value="1"/>
</dbReference>
<dbReference type="PANTHER" id="PTHR12979">
    <property type="entry name" value="CCR4-NOT TRANSCRIPTION COMPLEX SUBUNIT 10"/>
    <property type="match status" value="1"/>
</dbReference>
<evidence type="ECO:0000313" key="3">
    <source>
        <dbReference type="Proteomes" id="UP001054902"/>
    </source>
</evidence>
<reference evidence="2 3" key="1">
    <citation type="journal article" date="2021" name="Sci. Rep.">
        <title>The genome of the diatom Chaetoceros tenuissimus carries an ancient integrated fragment of an extant virus.</title>
        <authorList>
            <person name="Hongo Y."/>
            <person name="Kimura K."/>
            <person name="Takaki Y."/>
            <person name="Yoshida Y."/>
            <person name="Baba S."/>
            <person name="Kobayashi G."/>
            <person name="Nagasaki K."/>
            <person name="Hano T."/>
            <person name="Tomaru Y."/>
        </authorList>
    </citation>
    <scope>NUCLEOTIDE SEQUENCE [LARGE SCALE GENOMIC DNA]</scope>
    <source>
        <strain evidence="2 3">NIES-3715</strain>
    </source>
</reference>
<sequence length="642" mass="72667">MSAGQRRRLPTPESEIHQLYEARGESRSALEAYKALKKKDDGSDYATTHNIALLSYLADNSRKSNEQAYLCALKDLHSKYSRPGYSTDMAKYELVLSYNLALASFSTRDFQGAEEILYPLVEKLDKTEDSWKNTVHGDILCKIAFLCADCLMEMFDYEDVENILNWIEKYIKNLVESDRHHHSDEQGTPGEESLSELKFGLHCYRARCHFICAEQENDNFDLYTKKARKELKNANEIFNHQLSGKKHHSDSLGDGTGSIQDSVAISVDSGLGNGSSNDHRHNNVAVISNSNGFANGHDASEDNRPLFERRKSDHQYQHALYLKAKLELLKKNEKKSIKLCHEAKMTGERNSEDDDDSIKKAIYSHNMATVHQASGEYYIALNHYANALSALEQSSTESNQYKGCQLHEDGTFHQISISQVLYNAALCAQKCGNYLSSCECMLQYLEMTDCGDRHPFPWLHLGESCIGIYTSMKQGKDSWGLLSKNQDNPLVGQSLQNASSYLTRGIVLCVDHPHIPEQYKPILEALRVTLAFVWMEMKNYSSVVTLAETVLAEDLPSDDTLKVTSKRLRTIMRIYASEAMAYMGTPDLAFEKFFPDDIDDDAADFLEDDDTSRLDLKNLMTDCREKLNATSMELCHGGYNKF</sequence>
<name>A0AAD3CKI0_9STRA</name>
<dbReference type="AlphaFoldDB" id="A0AAD3CKI0"/>
<accession>A0AAD3CKI0</accession>